<evidence type="ECO:0000256" key="2">
    <source>
        <dbReference type="ARBA" id="ARBA00022840"/>
    </source>
</evidence>
<evidence type="ECO:0000313" key="5">
    <source>
        <dbReference type="Proteomes" id="UP000095280"/>
    </source>
</evidence>
<evidence type="ECO:0000256" key="3">
    <source>
        <dbReference type="SAM" id="MobiDB-lite"/>
    </source>
</evidence>
<dbReference type="InterPro" id="IPR011009">
    <property type="entry name" value="Kinase-like_dom_sf"/>
</dbReference>
<dbReference type="InterPro" id="IPR050198">
    <property type="entry name" value="Non-receptor_tyrosine_kinases"/>
</dbReference>
<dbReference type="InterPro" id="IPR001245">
    <property type="entry name" value="Ser-Thr/Tyr_kinase_cat_dom"/>
</dbReference>
<reference evidence="6" key="1">
    <citation type="submission" date="2016-11" db="UniProtKB">
        <authorList>
            <consortium name="WormBaseParasite"/>
        </authorList>
    </citation>
    <scope>IDENTIFICATION</scope>
</reference>
<dbReference type="Gene3D" id="3.30.505.10">
    <property type="entry name" value="SH2 domain"/>
    <property type="match status" value="1"/>
</dbReference>
<protein>
    <submittedName>
        <fullName evidence="6">Protein kinase domain-containing protein</fullName>
    </submittedName>
</protein>
<dbReference type="PANTHER" id="PTHR24418">
    <property type="entry name" value="TYROSINE-PROTEIN KINASE"/>
    <property type="match status" value="1"/>
</dbReference>
<name>A0A1I8FII3_9PLAT</name>
<dbReference type="AlphaFoldDB" id="A0A1I8FII3"/>
<dbReference type="InterPro" id="IPR000719">
    <property type="entry name" value="Prot_kinase_dom"/>
</dbReference>
<dbReference type="WBParaSite" id="maker-unitig_36358-snap-gene-0.3-mRNA-1">
    <property type="protein sequence ID" value="maker-unitig_36358-snap-gene-0.3-mRNA-1"/>
    <property type="gene ID" value="maker-unitig_36358-snap-gene-0.3"/>
</dbReference>
<dbReference type="PROSITE" id="PS50011">
    <property type="entry name" value="PROTEIN_KINASE_DOM"/>
    <property type="match status" value="1"/>
</dbReference>
<accession>A0A1I8FII3</accession>
<dbReference type="SUPFAM" id="SSF56112">
    <property type="entry name" value="Protein kinase-like (PK-like)"/>
    <property type="match status" value="1"/>
</dbReference>
<proteinExistence type="predicted"/>
<keyword evidence="5" id="KW-1185">Reference proteome</keyword>
<keyword evidence="2" id="KW-0067">ATP-binding</keyword>
<evidence type="ECO:0000313" key="6">
    <source>
        <dbReference type="WBParaSite" id="maker-unitig_36358-snap-gene-0.3-mRNA-1"/>
    </source>
</evidence>
<evidence type="ECO:0000256" key="1">
    <source>
        <dbReference type="ARBA" id="ARBA00022741"/>
    </source>
</evidence>
<dbReference type="InterPro" id="IPR036860">
    <property type="entry name" value="SH2_dom_sf"/>
</dbReference>
<dbReference type="Proteomes" id="UP000095280">
    <property type="component" value="Unplaced"/>
</dbReference>
<feature type="domain" description="Protein kinase" evidence="4">
    <location>
        <begin position="89"/>
        <end position="321"/>
    </location>
</feature>
<organism evidence="5 6">
    <name type="scientific">Macrostomum lignano</name>
    <dbReference type="NCBI Taxonomy" id="282301"/>
    <lineage>
        <taxon>Eukaryota</taxon>
        <taxon>Metazoa</taxon>
        <taxon>Spiralia</taxon>
        <taxon>Lophotrochozoa</taxon>
        <taxon>Platyhelminthes</taxon>
        <taxon>Rhabditophora</taxon>
        <taxon>Macrostomorpha</taxon>
        <taxon>Macrostomida</taxon>
        <taxon>Macrostomidae</taxon>
        <taxon>Macrostomum</taxon>
    </lineage>
</organism>
<sequence length="321" mass="36127">GGAETSDAGPADRDVPASSVRTGRQTQLFESKSNDESRILVQHHVVKQADSLGLYISLDLFDSLQAMIEHYENTTTTELGCQLKAPCPREYVRPLQLSDYEIILESEFRKLSGTSFGDISRRSGDDKQQQTVVQEAEVMRALNHSKIVQLLGVCTAAPRPFIVTELLSNVGTANSLPTKRCSICCSRLLRAWSILKRNDSFTLICALTTSSWDLRNSVKIGNFRLSRFLEEDECELTRDAKFPIRWTAPEVFAYQTDKKSDVWSFGVLAYEVVTRGGGIPYFTHGYRMRNPHDELNGIDSLYDIMLACWNWTRLTGRASPV</sequence>
<dbReference type="GO" id="GO:0005524">
    <property type="term" value="F:ATP binding"/>
    <property type="evidence" value="ECO:0007669"/>
    <property type="project" value="UniProtKB-KW"/>
</dbReference>
<dbReference type="Gene3D" id="1.10.510.10">
    <property type="entry name" value="Transferase(Phosphotransferase) domain 1"/>
    <property type="match status" value="1"/>
</dbReference>
<dbReference type="Pfam" id="PF07714">
    <property type="entry name" value="PK_Tyr_Ser-Thr"/>
    <property type="match status" value="2"/>
</dbReference>
<evidence type="ECO:0000259" key="4">
    <source>
        <dbReference type="PROSITE" id="PS50011"/>
    </source>
</evidence>
<keyword evidence="1" id="KW-0547">Nucleotide-binding</keyword>
<feature type="region of interest" description="Disordered" evidence="3">
    <location>
        <begin position="1"/>
        <end position="23"/>
    </location>
</feature>
<dbReference type="Gene3D" id="3.30.200.20">
    <property type="entry name" value="Phosphorylase Kinase, domain 1"/>
    <property type="match status" value="1"/>
</dbReference>
<dbReference type="GO" id="GO:0004672">
    <property type="term" value="F:protein kinase activity"/>
    <property type="evidence" value="ECO:0007669"/>
    <property type="project" value="InterPro"/>
</dbReference>
<dbReference type="SUPFAM" id="SSF55550">
    <property type="entry name" value="SH2 domain"/>
    <property type="match status" value="1"/>
</dbReference>